<feature type="transmembrane region" description="Helical" evidence="1">
    <location>
        <begin position="33"/>
        <end position="50"/>
    </location>
</feature>
<feature type="transmembrane region" description="Helical" evidence="1">
    <location>
        <begin position="57"/>
        <end position="79"/>
    </location>
</feature>
<accession>A0A420DUD4</accession>
<dbReference type="AlphaFoldDB" id="A0A420DUD4"/>
<protein>
    <recommendedName>
        <fullName evidence="4">H+/citrate symporter</fullName>
    </recommendedName>
</protein>
<comment type="caution">
    <text evidence="2">The sequence shown here is derived from an EMBL/GenBank/DDBJ whole genome shotgun (WGS) entry which is preliminary data.</text>
</comment>
<evidence type="ECO:0000256" key="1">
    <source>
        <dbReference type="SAM" id="Phobius"/>
    </source>
</evidence>
<keyword evidence="1" id="KW-1133">Transmembrane helix</keyword>
<feature type="transmembrane region" description="Helical" evidence="1">
    <location>
        <begin position="408"/>
        <end position="430"/>
    </location>
</feature>
<dbReference type="Proteomes" id="UP000284407">
    <property type="component" value="Unassembled WGS sequence"/>
</dbReference>
<feature type="transmembrane region" description="Helical" evidence="1">
    <location>
        <begin position="246"/>
        <end position="268"/>
    </location>
</feature>
<feature type="transmembrane region" description="Helical" evidence="1">
    <location>
        <begin position="274"/>
        <end position="292"/>
    </location>
</feature>
<feature type="transmembrane region" description="Helical" evidence="1">
    <location>
        <begin position="442"/>
        <end position="461"/>
    </location>
</feature>
<feature type="transmembrane region" description="Helical" evidence="1">
    <location>
        <begin position="322"/>
        <end position="340"/>
    </location>
</feature>
<reference evidence="2 3" key="1">
    <citation type="submission" date="2018-09" db="EMBL/GenBank/DDBJ databases">
        <title>Genomic Encyclopedia of Archaeal and Bacterial Type Strains, Phase II (KMG-II): from individual species to whole genera.</title>
        <authorList>
            <person name="Goeker M."/>
        </authorList>
    </citation>
    <scope>NUCLEOTIDE SEQUENCE [LARGE SCALE GENOMIC DNA]</scope>
    <source>
        <strain evidence="2 3">DSM 11458</strain>
    </source>
</reference>
<dbReference type="RefSeq" id="WP_025061315.1">
    <property type="nucleotide sequence ID" value="NZ_RAQK01000001.1"/>
</dbReference>
<evidence type="ECO:0000313" key="2">
    <source>
        <dbReference type="EMBL" id="RKE97934.1"/>
    </source>
</evidence>
<feature type="transmembrane region" description="Helical" evidence="1">
    <location>
        <begin position="352"/>
        <end position="370"/>
    </location>
</feature>
<keyword evidence="1" id="KW-0472">Membrane</keyword>
<dbReference type="OrthoDB" id="7832851at2"/>
<keyword evidence="1" id="KW-0812">Transmembrane</keyword>
<feature type="transmembrane region" description="Helical" evidence="1">
    <location>
        <begin position="174"/>
        <end position="195"/>
    </location>
</feature>
<keyword evidence="3" id="KW-1185">Reference proteome</keyword>
<name>A0A420DUD4_9RHOB</name>
<gene>
    <name evidence="2" type="ORF">C8N30_2573</name>
</gene>
<sequence>MGGLANRTVGLLLCAITALVICREWGVAEWTQPAKPLLVLVVVAILLFQVRWSRKAFVAVAMLISISLVATNTDWRLIITRGLETAAFIGAFFTALSTLRTVAQTSPAIQRAGTFLAGQPPGRRYAALTVGGQAFALLLNYGSLQLLGSLATANANSEPNLEIRRHRIRRMLLAIQRAFVSALPWSPLSFAVAITVSVIPDTSWGEALVPGLITSFLLAGIGWSLDSIFKPRLTVKPVRSAPEGTWATMLPLALLLAVLLVGVVTLSALTQVRVVGIVAILVPCIAVVWMLLQHWNENPVSTTCGHIKAYVLQELPSYRGELTLLMMAGFIGTAGSQLFAPMMQATGFDPSYLPAWIILVSLVWIIPLAGQIGMNPILAVTLIAPLIPTATDLGVQPIAIVVAITSGWALSGASSPFTATTLLIGSFGGISATRVGLVWNGAYTLICGVVLSVWLVTFAYLF</sequence>
<dbReference type="STRING" id="1443111.Z949_668"/>
<dbReference type="EMBL" id="RAQK01000001">
    <property type="protein sequence ID" value="RKE97934.1"/>
    <property type="molecule type" value="Genomic_DNA"/>
</dbReference>
<feature type="transmembrane region" description="Helical" evidence="1">
    <location>
        <begin position="207"/>
        <end position="225"/>
    </location>
</feature>
<evidence type="ECO:0008006" key="4">
    <source>
        <dbReference type="Google" id="ProtNLM"/>
    </source>
</evidence>
<organism evidence="2 3">
    <name type="scientific">Sulfitobacter guttiformis</name>
    <dbReference type="NCBI Taxonomy" id="74349"/>
    <lineage>
        <taxon>Bacteria</taxon>
        <taxon>Pseudomonadati</taxon>
        <taxon>Pseudomonadota</taxon>
        <taxon>Alphaproteobacteria</taxon>
        <taxon>Rhodobacterales</taxon>
        <taxon>Roseobacteraceae</taxon>
        <taxon>Sulfitobacter</taxon>
    </lineage>
</organism>
<evidence type="ECO:0000313" key="3">
    <source>
        <dbReference type="Proteomes" id="UP000284407"/>
    </source>
</evidence>
<proteinExistence type="predicted"/>